<feature type="transmembrane region" description="Helical" evidence="1">
    <location>
        <begin position="6"/>
        <end position="26"/>
    </location>
</feature>
<dbReference type="PANTHER" id="PTHR43708">
    <property type="entry name" value="CONSERVED EXPRESSED OXIDOREDUCTASE (EUROFUNG)"/>
    <property type="match status" value="1"/>
</dbReference>
<dbReference type="InterPro" id="IPR051317">
    <property type="entry name" value="Gfo/Idh/MocA_oxidoreduct"/>
</dbReference>
<evidence type="ECO:0000256" key="1">
    <source>
        <dbReference type="SAM" id="Phobius"/>
    </source>
</evidence>
<accession>A0ABR4BFG4</accession>
<proteinExistence type="predicted"/>
<organism evidence="3 4">
    <name type="scientific">Lepraria finkii</name>
    <dbReference type="NCBI Taxonomy" id="1340010"/>
    <lineage>
        <taxon>Eukaryota</taxon>
        <taxon>Fungi</taxon>
        <taxon>Dikarya</taxon>
        <taxon>Ascomycota</taxon>
        <taxon>Pezizomycotina</taxon>
        <taxon>Lecanoromycetes</taxon>
        <taxon>OSLEUM clade</taxon>
        <taxon>Lecanoromycetidae</taxon>
        <taxon>Lecanorales</taxon>
        <taxon>Lecanorineae</taxon>
        <taxon>Stereocaulaceae</taxon>
        <taxon>Lepraria</taxon>
    </lineage>
</organism>
<dbReference type="Gene3D" id="3.40.50.720">
    <property type="entry name" value="NAD(P)-binding Rossmann-like Domain"/>
    <property type="match status" value="1"/>
</dbReference>
<dbReference type="Proteomes" id="UP001590951">
    <property type="component" value="Unassembled WGS sequence"/>
</dbReference>
<comment type="caution">
    <text evidence="3">The sequence shown here is derived from an EMBL/GenBank/DDBJ whole genome shotgun (WGS) entry which is preliminary data.</text>
</comment>
<dbReference type="PANTHER" id="PTHR43708:SF1">
    <property type="entry name" value="GALACTOSE_LACTOSE METABOLISM REGULATORY PROTEIN GAL80"/>
    <property type="match status" value="1"/>
</dbReference>
<keyword evidence="4" id="KW-1185">Reference proteome</keyword>
<evidence type="ECO:0000313" key="3">
    <source>
        <dbReference type="EMBL" id="KAL2054638.1"/>
    </source>
</evidence>
<dbReference type="EMBL" id="JBHFEH010000014">
    <property type="protein sequence ID" value="KAL2054638.1"/>
    <property type="molecule type" value="Genomic_DNA"/>
</dbReference>
<dbReference type="InterPro" id="IPR036291">
    <property type="entry name" value="NAD(P)-bd_dom_sf"/>
</dbReference>
<protein>
    <recommendedName>
        <fullName evidence="2">Gfo/Idh/MocA-like oxidoreductase N-terminal domain-containing protein</fullName>
    </recommendedName>
</protein>
<gene>
    <name evidence="3" type="ORF">ABVK25_004941</name>
</gene>
<evidence type="ECO:0000313" key="4">
    <source>
        <dbReference type="Proteomes" id="UP001590951"/>
    </source>
</evidence>
<sequence>MSVTFHLTTSLFLLGKTIICVYLLVFPSSRLLQRIKHLLTMAIRLGIIGLSADKAAWATRAHAIPLKTPPLSEKYTITAVATSSPESARAAAKSHGVPEEKAYSSPEAIANDPDVDMVVVSVKVPLHKQLAIPALKAKKDVFVEWPLANGLQEAEELAALAKKQDVKTVVGFQARLAPSILKISLTICLFYLTVSANRGTHSRAGQRNHRFGCSRPHYKY</sequence>
<keyword evidence="1" id="KW-0472">Membrane</keyword>
<dbReference type="SUPFAM" id="SSF51735">
    <property type="entry name" value="NAD(P)-binding Rossmann-fold domains"/>
    <property type="match status" value="1"/>
</dbReference>
<reference evidence="3 4" key="1">
    <citation type="submission" date="2024-09" db="EMBL/GenBank/DDBJ databases">
        <title>Rethinking Asexuality: The Enigmatic Case of Functional Sexual Genes in Lepraria (Stereocaulaceae).</title>
        <authorList>
            <person name="Doellman M."/>
            <person name="Sun Y."/>
            <person name="Barcenas-Pena A."/>
            <person name="Lumbsch H.T."/>
            <person name="Grewe F."/>
        </authorList>
    </citation>
    <scope>NUCLEOTIDE SEQUENCE [LARGE SCALE GENOMIC DNA]</scope>
    <source>
        <strain evidence="3 4">Grewe 0041</strain>
    </source>
</reference>
<evidence type="ECO:0000259" key="2">
    <source>
        <dbReference type="Pfam" id="PF01408"/>
    </source>
</evidence>
<feature type="domain" description="Gfo/Idh/MocA-like oxidoreductase N-terminal" evidence="2">
    <location>
        <begin position="44"/>
        <end position="172"/>
    </location>
</feature>
<dbReference type="Pfam" id="PF01408">
    <property type="entry name" value="GFO_IDH_MocA"/>
    <property type="match status" value="1"/>
</dbReference>
<keyword evidence="1" id="KW-1133">Transmembrane helix</keyword>
<keyword evidence="1" id="KW-0812">Transmembrane</keyword>
<name>A0ABR4BFG4_9LECA</name>
<dbReference type="InterPro" id="IPR000683">
    <property type="entry name" value="Gfo/Idh/MocA-like_OxRdtase_N"/>
</dbReference>